<accession>A0A1Y5S835</accession>
<evidence type="ECO:0000259" key="4">
    <source>
        <dbReference type="Pfam" id="PF01370"/>
    </source>
</evidence>
<keyword evidence="6" id="KW-1185">Reference proteome</keyword>
<evidence type="ECO:0000256" key="1">
    <source>
        <dbReference type="ARBA" id="ARBA00007637"/>
    </source>
</evidence>
<proteinExistence type="inferred from homology"/>
<dbReference type="GO" id="GO:0008460">
    <property type="term" value="F:dTDP-glucose 4,6-dehydratase activity"/>
    <property type="evidence" value="ECO:0007669"/>
    <property type="project" value="UniProtKB-EC"/>
</dbReference>
<dbReference type="InterPro" id="IPR036291">
    <property type="entry name" value="NAD(P)-bd_dom_sf"/>
</dbReference>
<dbReference type="PANTHER" id="PTHR43103:SF5">
    <property type="entry name" value="4-EPIMERASE, PUTATIVE (AFU_ORTHOLOGUE AFUA_7G00360)-RELATED"/>
    <property type="match status" value="1"/>
</dbReference>
<name>A0A1Y5S835_9RHOB</name>
<evidence type="ECO:0000313" key="5">
    <source>
        <dbReference type="EMBL" id="SLN33630.1"/>
    </source>
</evidence>
<dbReference type="Proteomes" id="UP000193870">
    <property type="component" value="Unassembled WGS sequence"/>
</dbReference>
<dbReference type="RefSeq" id="WP_085853393.1">
    <property type="nucleotide sequence ID" value="NZ_FOPF01000003.1"/>
</dbReference>
<evidence type="ECO:0000256" key="3">
    <source>
        <dbReference type="ARBA" id="ARBA00023027"/>
    </source>
</evidence>
<dbReference type="EC" id="4.2.1.46" evidence="5"/>
<dbReference type="STRING" id="315423.SAMN04488020_10398"/>
<keyword evidence="5" id="KW-0456">Lyase</keyword>
<dbReference type="GO" id="GO:0016491">
    <property type="term" value="F:oxidoreductase activity"/>
    <property type="evidence" value="ECO:0007669"/>
    <property type="project" value="UniProtKB-KW"/>
</dbReference>
<keyword evidence="2" id="KW-0560">Oxidoreductase</keyword>
<comment type="similarity">
    <text evidence="1">Belongs to the NAD(P)-dependent epimerase/dehydratase family.</text>
</comment>
<evidence type="ECO:0000313" key="6">
    <source>
        <dbReference type="Proteomes" id="UP000193870"/>
    </source>
</evidence>
<dbReference type="CDD" id="cd08946">
    <property type="entry name" value="SDR_e"/>
    <property type="match status" value="1"/>
</dbReference>
<reference evidence="5 6" key="1">
    <citation type="submission" date="2017-03" db="EMBL/GenBank/DDBJ databases">
        <authorList>
            <person name="Afonso C.L."/>
            <person name="Miller P.J."/>
            <person name="Scott M.A."/>
            <person name="Spackman E."/>
            <person name="Goraichik I."/>
            <person name="Dimitrov K.M."/>
            <person name="Suarez D.L."/>
            <person name="Swayne D.E."/>
        </authorList>
    </citation>
    <scope>NUCLEOTIDE SEQUENCE [LARGE SCALE GENOMIC DNA]</scope>
    <source>
        <strain evidence="5 6">CECT 7066</strain>
    </source>
</reference>
<dbReference type="Gene3D" id="3.40.50.720">
    <property type="entry name" value="NAD(P)-binding Rossmann-like Domain"/>
    <property type="match status" value="1"/>
</dbReference>
<dbReference type="EMBL" id="FWFV01000003">
    <property type="protein sequence ID" value="SLN33630.1"/>
    <property type="molecule type" value="Genomic_DNA"/>
</dbReference>
<organism evidence="5 6">
    <name type="scientific">Palleronia marisminoris</name>
    <dbReference type="NCBI Taxonomy" id="315423"/>
    <lineage>
        <taxon>Bacteria</taxon>
        <taxon>Pseudomonadati</taxon>
        <taxon>Pseudomonadota</taxon>
        <taxon>Alphaproteobacteria</taxon>
        <taxon>Rhodobacterales</taxon>
        <taxon>Roseobacteraceae</taxon>
        <taxon>Palleronia</taxon>
    </lineage>
</organism>
<feature type="domain" description="NAD-dependent epimerase/dehydratase" evidence="4">
    <location>
        <begin position="10"/>
        <end position="172"/>
    </location>
</feature>
<sequence>MTTPRFDTLLLTGAAGALGTELRRALAPLTRTLRLNDREEIADLTDGEEAAICDLADEKAAMAMCEGVDAIVHFGGAPLEKPWDEVLNSSIRGSYHIYEGARRHGVKRVVYASSVHAIGFHAIESHIDATAPHRPDSLYGLSKCFVEDLSRLYWDKYGIESAMLRIFSSYPEPRDRRMLWSWLSFDDMTALVIAALTAPHVGHTIAFGSSDNPMKAFDNRLAGHLGWQPGDSSAPFREGIEARTDTPNPADKAVQNYGGWFCNLGHPDDEAN</sequence>
<dbReference type="InterPro" id="IPR001509">
    <property type="entry name" value="Epimerase_deHydtase"/>
</dbReference>
<dbReference type="OrthoDB" id="8770295at2"/>
<keyword evidence="3" id="KW-0520">NAD</keyword>
<gene>
    <name evidence="5" type="primary">rmlB</name>
    <name evidence="5" type="ORF">PAM7066_01378</name>
</gene>
<dbReference type="Pfam" id="PF01370">
    <property type="entry name" value="Epimerase"/>
    <property type="match status" value="1"/>
</dbReference>
<evidence type="ECO:0000256" key="2">
    <source>
        <dbReference type="ARBA" id="ARBA00023002"/>
    </source>
</evidence>
<protein>
    <submittedName>
        <fullName evidence="5">dTDP-glucose 4,6-dehydratase</fullName>
        <ecNumber evidence="5">4.2.1.46</ecNumber>
    </submittedName>
</protein>
<dbReference type="SUPFAM" id="SSF51735">
    <property type="entry name" value="NAD(P)-binding Rossmann-fold domains"/>
    <property type="match status" value="1"/>
</dbReference>
<dbReference type="PANTHER" id="PTHR43103">
    <property type="entry name" value="NUCLEOSIDE-DIPHOSPHATE-SUGAR EPIMERASE"/>
    <property type="match status" value="1"/>
</dbReference>
<dbReference type="AlphaFoldDB" id="A0A1Y5S835"/>